<organism evidence="2">
    <name type="scientific">Hydatigena taeniaeformis</name>
    <name type="common">Feline tapeworm</name>
    <name type="synonym">Taenia taeniaeformis</name>
    <dbReference type="NCBI Taxonomy" id="6205"/>
    <lineage>
        <taxon>Eukaryota</taxon>
        <taxon>Metazoa</taxon>
        <taxon>Spiralia</taxon>
        <taxon>Lophotrochozoa</taxon>
        <taxon>Platyhelminthes</taxon>
        <taxon>Cestoda</taxon>
        <taxon>Eucestoda</taxon>
        <taxon>Cyclophyllidea</taxon>
        <taxon>Taeniidae</taxon>
        <taxon>Hydatigera</taxon>
    </lineage>
</organism>
<feature type="region of interest" description="Disordered" evidence="1">
    <location>
        <begin position="27"/>
        <end position="194"/>
    </location>
</feature>
<sequence length="251" mass="26872">LNNFESSNKTDLIDSPQKPQIRYFLKSERSIVSPPPLPTRPSVPQGSEGRTGGGVSRPTTGTLASSLNNFESSNKTDLIDSPQKPQIRYFLKSERYAGSSPSTPPRPPGTRGRCEGVTVHHLASPLLASAPLPSTPPPPPPVSAPPPPPPPPSPPPPSIQPHLTVPSITPSGGDASKDDTSKPTTGNSFLDDIRSFNKTNLKNVNAETSETRPTVGYMNPRGLESTLNNALNSLLVHQSQQIVEDENEDWD</sequence>
<protein>
    <submittedName>
        <fullName evidence="2">WH2 domain-containing protein</fullName>
    </submittedName>
</protein>
<name>A0A0R3WM96_HYDTA</name>
<dbReference type="WBParaSite" id="TTAC_0000188401-mRNA-1">
    <property type="protein sequence ID" value="TTAC_0000188401-mRNA-1"/>
    <property type="gene ID" value="TTAC_0000188401"/>
</dbReference>
<evidence type="ECO:0000313" key="2">
    <source>
        <dbReference type="WBParaSite" id="TTAC_0000188401-mRNA-1"/>
    </source>
</evidence>
<dbReference type="AlphaFoldDB" id="A0A0R3WM96"/>
<feature type="compositionally biased region" description="Pro residues" evidence="1">
    <location>
        <begin position="133"/>
        <end position="159"/>
    </location>
</feature>
<reference evidence="2" key="1">
    <citation type="submission" date="2017-02" db="UniProtKB">
        <authorList>
            <consortium name="WormBaseParasite"/>
        </authorList>
    </citation>
    <scope>IDENTIFICATION</scope>
</reference>
<dbReference type="STRING" id="6205.A0A0R3WM96"/>
<evidence type="ECO:0000256" key="1">
    <source>
        <dbReference type="SAM" id="MobiDB-lite"/>
    </source>
</evidence>
<accession>A0A0R3WM96</accession>
<proteinExistence type="predicted"/>
<feature type="compositionally biased region" description="Low complexity" evidence="1">
    <location>
        <begin position="122"/>
        <end position="132"/>
    </location>
</feature>
<feature type="compositionally biased region" description="Polar residues" evidence="1">
    <location>
        <begin position="57"/>
        <end position="76"/>
    </location>
</feature>